<dbReference type="InterPro" id="IPR001387">
    <property type="entry name" value="Cro/C1-type_HTH"/>
</dbReference>
<name>A0A3B0XNF2_9ZZZZ</name>
<evidence type="ECO:0000259" key="1">
    <source>
        <dbReference type="PROSITE" id="PS50943"/>
    </source>
</evidence>
<organism evidence="2">
    <name type="scientific">hydrothermal vent metagenome</name>
    <dbReference type="NCBI Taxonomy" id="652676"/>
    <lineage>
        <taxon>unclassified sequences</taxon>
        <taxon>metagenomes</taxon>
        <taxon>ecological metagenomes</taxon>
    </lineage>
</organism>
<gene>
    <name evidence="2" type="ORF">MNBD_GAMMA10-2998</name>
</gene>
<dbReference type="AlphaFoldDB" id="A0A3B0XNF2"/>
<dbReference type="InterPro" id="IPR010982">
    <property type="entry name" value="Lambda_DNA-bd_dom_sf"/>
</dbReference>
<protein>
    <recommendedName>
        <fullName evidence="1">HTH cro/C1-type domain-containing protein</fullName>
    </recommendedName>
</protein>
<dbReference type="GO" id="GO:0003677">
    <property type="term" value="F:DNA binding"/>
    <property type="evidence" value="ECO:0007669"/>
    <property type="project" value="InterPro"/>
</dbReference>
<dbReference type="EMBL" id="UOFJ01000468">
    <property type="protein sequence ID" value="VAW69818.1"/>
    <property type="molecule type" value="Genomic_DNA"/>
</dbReference>
<feature type="domain" description="HTH cro/C1-type" evidence="1">
    <location>
        <begin position="25"/>
        <end position="63"/>
    </location>
</feature>
<feature type="non-terminal residue" evidence="2">
    <location>
        <position position="63"/>
    </location>
</feature>
<reference evidence="2" key="1">
    <citation type="submission" date="2018-06" db="EMBL/GenBank/DDBJ databases">
        <authorList>
            <person name="Zhirakovskaya E."/>
        </authorList>
    </citation>
    <scope>NUCLEOTIDE SEQUENCE</scope>
</reference>
<dbReference type="PROSITE" id="PS50943">
    <property type="entry name" value="HTH_CROC1"/>
    <property type="match status" value="1"/>
</dbReference>
<evidence type="ECO:0000313" key="2">
    <source>
        <dbReference type="EMBL" id="VAW69818.1"/>
    </source>
</evidence>
<dbReference type="SUPFAM" id="SSF47413">
    <property type="entry name" value="lambda repressor-like DNA-binding domains"/>
    <property type="match status" value="1"/>
</dbReference>
<proteinExistence type="predicted"/>
<sequence length="63" mass="7522">MRGIDKNSGYFDEFEELTASLRSRIIELRKKKGFTQEDMEKYELSLRQYQRIEQGETTNITLS</sequence>
<accession>A0A3B0XNF2</accession>
<dbReference type="Gene3D" id="1.10.260.40">
    <property type="entry name" value="lambda repressor-like DNA-binding domains"/>
    <property type="match status" value="1"/>
</dbReference>